<dbReference type="EMBL" id="BQKI01000008">
    <property type="protein sequence ID" value="GJN01074.1"/>
    <property type="molecule type" value="Genomic_DNA"/>
</dbReference>
<keyword evidence="4" id="KW-0472">Membrane</keyword>
<sequence>MRASFPEYVVALATIVGSVLFTEATELGKKARELKKAAEALHQEERSGSKGRKWRKNVKAVEKELLLLEDDVKALEEMYPQGEQAEVTWAFMVLGYIGKLIFGLVG</sequence>
<comment type="subcellular location">
    <subcellularLocation>
        <location evidence="1">Membrane</location>
        <topology evidence="1">Multi-pass membrane protein</topology>
    </subcellularLocation>
</comment>
<reference evidence="6" key="1">
    <citation type="journal article" date="2018" name="DNA Res.">
        <title>Multiple hybrid de novo genome assembly of finger millet, an orphan allotetraploid crop.</title>
        <authorList>
            <person name="Hatakeyama M."/>
            <person name="Aluri S."/>
            <person name="Balachadran M.T."/>
            <person name="Sivarajan S.R."/>
            <person name="Patrignani A."/>
            <person name="Gruter S."/>
            <person name="Poveda L."/>
            <person name="Shimizu-Inatsugi R."/>
            <person name="Baeten J."/>
            <person name="Francoijs K.J."/>
            <person name="Nataraja K.N."/>
            <person name="Reddy Y.A.N."/>
            <person name="Phadnis S."/>
            <person name="Ravikumar R.L."/>
            <person name="Schlapbach R."/>
            <person name="Sreeman S.M."/>
            <person name="Shimizu K.K."/>
        </authorList>
    </citation>
    <scope>NUCLEOTIDE SEQUENCE</scope>
</reference>
<evidence type="ECO:0000313" key="7">
    <source>
        <dbReference type="Proteomes" id="UP001054889"/>
    </source>
</evidence>
<feature type="coiled-coil region" evidence="5">
    <location>
        <begin position="24"/>
        <end position="78"/>
    </location>
</feature>
<comment type="caution">
    <text evidence="6">The sequence shown here is derived from an EMBL/GenBank/DDBJ whole genome shotgun (WGS) entry which is preliminary data.</text>
</comment>
<evidence type="ECO:0000256" key="4">
    <source>
        <dbReference type="ARBA" id="ARBA00023136"/>
    </source>
</evidence>
<evidence type="ECO:0000313" key="6">
    <source>
        <dbReference type="EMBL" id="GJN01074.1"/>
    </source>
</evidence>
<keyword evidence="2" id="KW-0812">Transmembrane</keyword>
<evidence type="ECO:0000256" key="3">
    <source>
        <dbReference type="ARBA" id="ARBA00022989"/>
    </source>
</evidence>
<dbReference type="Proteomes" id="UP001054889">
    <property type="component" value="Unassembled WGS sequence"/>
</dbReference>
<keyword evidence="3" id="KW-1133">Transmembrane helix</keyword>
<dbReference type="PANTHER" id="PTHR31652:SF0">
    <property type="entry name" value="LIMR FAMILY PROTEIN DDB_G0283707-RELATED"/>
    <property type="match status" value="1"/>
</dbReference>
<accession>A0AAV5CRQ7</accession>
<evidence type="ECO:0000256" key="1">
    <source>
        <dbReference type="ARBA" id="ARBA00004141"/>
    </source>
</evidence>
<organism evidence="6 7">
    <name type="scientific">Eleusine coracana subsp. coracana</name>
    <dbReference type="NCBI Taxonomy" id="191504"/>
    <lineage>
        <taxon>Eukaryota</taxon>
        <taxon>Viridiplantae</taxon>
        <taxon>Streptophyta</taxon>
        <taxon>Embryophyta</taxon>
        <taxon>Tracheophyta</taxon>
        <taxon>Spermatophyta</taxon>
        <taxon>Magnoliopsida</taxon>
        <taxon>Liliopsida</taxon>
        <taxon>Poales</taxon>
        <taxon>Poaceae</taxon>
        <taxon>PACMAD clade</taxon>
        <taxon>Chloridoideae</taxon>
        <taxon>Cynodonteae</taxon>
        <taxon>Eleusininae</taxon>
        <taxon>Eleusine</taxon>
    </lineage>
</organism>
<gene>
    <name evidence="6" type="primary">ga18309</name>
    <name evidence="6" type="ORF">PR202_ga18309</name>
</gene>
<dbReference type="PANTHER" id="PTHR31652">
    <property type="entry name" value="LIMR FAMILY PROTEIN DDB_G0283707-RELATED"/>
    <property type="match status" value="1"/>
</dbReference>
<keyword evidence="5" id="KW-0175">Coiled coil</keyword>
<protein>
    <submittedName>
        <fullName evidence="6">Uncharacterized protein</fullName>
    </submittedName>
</protein>
<reference evidence="6" key="2">
    <citation type="submission" date="2021-12" db="EMBL/GenBank/DDBJ databases">
        <title>Resequencing data analysis of finger millet.</title>
        <authorList>
            <person name="Hatakeyama M."/>
            <person name="Aluri S."/>
            <person name="Balachadran M.T."/>
            <person name="Sivarajan S.R."/>
            <person name="Poveda L."/>
            <person name="Shimizu-Inatsugi R."/>
            <person name="Schlapbach R."/>
            <person name="Sreeman S.M."/>
            <person name="Shimizu K.K."/>
        </authorList>
    </citation>
    <scope>NUCLEOTIDE SEQUENCE</scope>
</reference>
<dbReference type="AlphaFoldDB" id="A0AAV5CRQ7"/>
<evidence type="ECO:0000256" key="2">
    <source>
        <dbReference type="ARBA" id="ARBA00022692"/>
    </source>
</evidence>
<proteinExistence type="predicted"/>
<dbReference type="GO" id="GO:0016020">
    <property type="term" value="C:membrane"/>
    <property type="evidence" value="ECO:0007669"/>
    <property type="project" value="UniProtKB-SubCell"/>
</dbReference>
<name>A0AAV5CRQ7_ELECO</name>
<evidence type="ECO:0000256" key="5">
    <source>
        <dbReference type="SAM" id="Coils"/>
    </source>
</evidence>
<keyword evidence="7" id="KW-1185">Reference proteome</keyword>